<organism evidence="1 2">
    <name type="scientific">Flavobacterium sediminilitoris</name>
    <dbReference type="NCBI Taxonomy" id="2024526"/>
    <lineage>
        <taxon>Bacteria</taxon>
        <taxon>Pseudomonadati</taxon>
        <taxon>Bacteroidota</taxon>
        <taxon>Flavobacteriia</taxon>
        <taxon>Flavobacteriales</taxon>
        <taxon>Flavobacteriaceae</taxon>
        <taxon>Flavobacterium</taxon>
    </lineage>
</organism>
<evidence type="ECO:0000313" key="2">
    <source>
        <dbReference type="Proteomes" id="UP000830454"/>
    </source>
</evidence>
<keyword evidence="2" id="KW-1185">Reference proteome</keyword>
<gene>
    <name evidence="1" type="ORF">LXD69_11675</name>
</gene>
<dbReference type="RefSeq" id="WP_246915555.1">
    <property type="nucleotide sequence ID" value="NZ_CP090145.1"/>
</dbReference>
<name>A0ABY4HIN9_9FLAO</name>
<protein>
    <recommendedName>
        <fullName evidence="3">ApeA N-terminal domain-containing protein</fullName>
    </recommendedName>
</protein>
<accession>A0ABY4HIN9</accession>
<reference evidence="1" key="1">
    <citation type="submission" date="2021-12" db="EMBL/GenBank/DDBJ databases">
        <authorList>
            <person name="Cha I.-T."/>
            <person name="Lee K.-E."/>
            <person name="Park S.-J."/>
        </authorList>
    </citation>
    <scope>NUCLEOTIDE SEQUENCE</scope>
    <source>
        <strain evidence="1">YSM-43</strain>
    </source>
</reference>
<dbReference type="Proteomes" id="UP000830454">
    <property type="component" value="Chromosome"/>
</dbReference>
<reference evidence="1" key="2">
    <citation type="submission" date="2022-04" db="EMBL/GenBank/DDBJ databases">
        <title>Complete Genome Sequence of Flavobacterium sediminilitoris YSM-43, Isolated from a Tidal Sediment.</title>
        <authorList>
            <person name="Lee P.A."/>
        </authorList>
    </citation>
    <scope>NUCLEOTIDE SEQUENCE</scope>
    <source>
        <strain evidence="1">YSM-43</strain>
    </source>
</reference>
<proteinExistence type="predicted"/>
<evidence type="ECO:0000313" key="1">
    <source>
        <dbReference type="EMBL" id="UOX32700.1"/>
    </source>
</evidence>
<dbReference type="EMBL" id="CP090145">
    <property type="protein sequence ID" value="UOX32700.1"/>
    <property type="molecule type" value="Genomic_DNA"/>
</dbReference>
<sequence length="224" mass="26188">MYDVSQTPLFVVTFIVDGEIKIEGFDKLNANPTVPFTHSLDEKIPIDYIDSHFTDKGFEMDRLLEDDFIKAIKILFQNDCYVSALKLLLSAIDTIAFLEYGDIPGNFKKWINEYCEIEKVNITSDELWEFRNSLLHMTNAISRKVKSKAVKKLNFYVSHFDIEERKSDGETKFFNLKTLITIVTNGLEKWGLSFNENRDKFSLFVERYDQVISDSRYGKMYYGK</sequence>
<evidence type="ECO:0008006" key="3">
    <source>
        <dbReference type="Google" id="ProtNLM"/>
    </source>
</evidence>